<gene>
    <name evidence="11" type="ORF">A4X03_0g6525</name>
</gene>
<dbReference type="CDD" id="cd01647">
    <property type="entry name" value="RT_LTR"/>
    <property type="match status" value="1"/>
</dbReference>
<dbReference type="SUPFAM" id="SSF53098">
    <property type="entry name" value="Ribonuclease H-like"/>
    <property type="match status" value="1"/>
</dbReference>
<dbReference type="EC" id="2.7.7.49" evidence="1"/>
<dbReference type="InterPro" id="IPR000477">
    <property type="entry name" value="RT_dom"/>
</dbReference>
<organism evidence="11 12">
    <name type="scientific">Tilletia caries</name>
    <name type="common">wheat bunt fungus</name>
    <dbReference type="NCBI Taxonomy" id="13290"/>
    <lineage>
        <taxon>Eukaryota</taxon>
        <taxon>Fungi</taxon>
        <taxon>Dikarya</taxon>
        <taxon>Basidiomycota</taxon>
        <taxon>Ustilaginomycotina</taxon>
        <taxon>Exobasidiomycetes</taxon>
        <taxon>Tilletiales</taxon>
        <taxon>Tilletiaceae</taxon>
        <taxon>Tilletia</taxon>
    </lineage>
</organism>
<evidence type="ECO:0000256" key="3">
    <source>
        <dbReference type="ARBA" id="ARBA00022695"/>
    </source>
</evidence>
<dbReference type="InterPro" id="IPR041373">
    <property type="entry name" value="RT_RNaseH"/>
</dbReference>
<evidence type="ECO:0000256" key="2">
    <source>
        <dbReference type="ARBA" id="ARBA00022679"/>
    </source>
</evidence>
<comment type="caution">
    <text evidence="11">The sequence shown here is derived from an EMBL/GenBank/DDBJ whole genome shotgun (WGS) entry which is preliminary data.</text>
</comment>
<dbReference type="Gene3D" id="3.30.70.270">
    <property type="match status" value="2"/>
</dbReference>
<name>A0A177VAD2_9BASI</name>
<proteinExistence type="predicted"/>
<evidence type="ECO:0000256" key="8">
    <source>
        <dbReference type="ARBA" id="ARBA00022918"/>
    </source>
</evidence>
<accession>A0A177VAD2</accession>
<dbReference type="Gene3D" id="2.40.70.10">
    <property type="entry name" value="Acid Proteases"/>
    <property type="match status" value="1"/>
</dbReference>
<feature type="region of interest" description="Disordered" evidence="10">
    <location>
        <begin position="459"/>
        <end position="547"/>
    </location>
</feature>
<dbReference type="PROSITE" id="PS50994">
    <property type="entry name" value="INTEGRASE"/>
    <property type="match status" value="1"/>
</dbReference>
<dbReference type="PANTHER" id="PTHR37984:SF5">
    <property type="entry name" value="PROTEIN NYNRIN-LIKE"/>
    <property type="match status" value="1"/>
</dbReference>
<feature type="region of interest" description="Disordered" evidence="10">
    <location>
        <begin position="583"/>
        <end position="653"/>
    </location>
</feature>
<dbReference type="InterPro" id="IPR012337">
    <property type="entry name" value="RNaseH-like_sf"/>
</dbReference>
<dbReference type="Gene3D" id="3.10.10.10">
    <property type="entry name" value="HIV Type 1 Reverse Transcriptase, subunit A, domain 1"/>
    <property type="match status" value="1"/>
</dbReference>
<dbReference type="GO" id="GO:0003723">
    <property type="term" value="F:RNA binding"/>
    <property type="evidence" value="ECO:0007669"/>
    <property type="project" value="UniProtKB-KW"/>
</dbReference>
<feature type="compositionally biased region" description="Acidic residues" evidence="10">
    <location>
        <begin position="583"/>
        <end position="594"/>
    </location>
</feature>
<reference evidence="11" key="2">
    <citation type="journal article" date="2019" name="IMA Fungus">
        <title>Genome sequencing and comparison of five Tilletia species to identify candidate genes for the detection of regulated species infecting wheat.</title>
        <authorList>
            <person name="Nguyen H.D.T."/>
            <person name="Sultana T."/>
            <person name="Kesanakurti P."/>
            <person name="Hambleton S."/>
        </authorList>
    </citation>
    <scope>NUCLEOTIDE SEQUENCE</scope>
    <source>
        <strain evidence="11">DAOMC 238032</strain>
    </source>
</reference>
<sequence>MSSHADDDTSFHSPTRPGHPTTPPRFIGANDNALNTVVQEIRSMSATMTSRLDGLNVRLGDMEHWRRDIDSTDQSQVSPSPAERPQPPPLVPEHPDSPTPAERLPPPQEHTNFPVDANPPFVNMNRQGRARNVIPPHMLPRSTMSTQTSSVGPAQPSLTSTLPPSILIPTADLPETGPLDRYRAMLTNENNKTKRVLERLGFTLREFLSVMEDDSILSRDDGADMLSGSGVPTTPTTPSVGTPPAAAADHIQPVEASTPQVVPPSDIDPAPNIQVEVSPGRMMSCKPEFLGSFGGDPSRLEAFISRVEDVIRADNTPSWNVAVLRALPIYLVDDAAVWHEGLSDDEAAALTSFPNWTLAMREAFPVNRGQLRKDAWNRKWDPILETTAAYYFHKLRLLRQAFGKQQSDDALVIDIKEGLPDNMVALLRLPRNGATLQDLRLELGEWETNWRKQFKVTLRMGSPTPPTTPTPTTVARPPQTSMVRFASAPSTAPPRSTPATLAPAARAAPPPSSSFGGTSMSASYDPSRITPAANGQPRTYRPPGRDTVMSLNRPCTRCGQEHFNFEHEHLVPQLRTMVDDEDDYPESMLEEGTGEGEGNVFTTLSETPHPSPSLENGLAPSMYASTTQQSDVPTSQSSLFNSSQSGSSDPEPTLFFADKAVFSTARQLRPNETAPPLAQPKRSFGVVVPLPKNPMTGTGKGYRNHVPLTTHIRVNDTDGRAMSTLLDTGATLSCIDHQLLLKMGGIPRGESMTVKGIGNTRTLGWATLPVFLSARDPLEKHVHLEFDQDFHVLPAFPPGLCLGLDFIDTYGVHISPVRGRGNIGRYTFVVHERVSGPYATEAELRTTSDVRLPPGIQTWVQLDASCLAPGVDYTVGPRLCVTPDETVRITGPTALLTHGSSRHILLGNYGSSSFSLERGTPIADAVAARIGDTMTAGGEAFTLQPMSVSGPPVPPSPLPSEPVDAAMPFDAFDEIETQDRSLTQDAETSLVDDAFKVGLDSHGNPHPALVALLRENKSALALDGRPGRIEGQDMDITLQNGATLQSEPPRRASPEKRAAMDAAIEQLLAWDVIEPSNSPVSFPVVMVRQNGKWRFCVDYRNLNAKTVPDRYPLPTIDAIFQTLCGKKVFSSLDAIRGYHQLGVQVEDRWKTAFVCHRGLFQYKTIPFGLRNAPAVFQRMMDKVLGPLRWNQAVIYIDDSVVATDTMEEQVEALRVLLRNASTIGLTFSPAKCTFGVPSLTLLGRKVSGAGVAIWADRAAAVRTLARPTTLQELYHTLGLFGYYRAFIPRFAELAAPLTQLLKGWRYETADGQTRLVNTEGKAVSAGRVPIVWGAPQQTSFDQLRTAISNPPVLAHPDATRPYILYTDASKGALAAILHQVTSAPAPSPAPGLAASLNHYDVPHLPPDLARQHWTGWLAEDSHFGPILAQVRALPTSDDEWVLRDNILVRRLDDRVALPLAALPSVLRALHDERGHFGYMKTLLAVRRHFWRPSLSTAIRAWVKHCSICQSTKSAPKSGSLDISKDPSLPFDTISIDSIYGFPRSQSGNDAALVVQDLFSRMILLAPCHKEITAEGVAAIISDRVLRFGWRPRRIVSDSEARVSGSVMSFLVHSLGAIATPSNPYHQQANSAYWDRRILPSVELAMNVAPSLSTGVRPFDLVFISHPDVVHAVFDANEHLGVSAFDERLAAAHDRLEDARRYIVLARQNQKRRYDARRTTPPLLAPGMAVWIRLKDRPVPGSIQDKLDARKLGPFPIAAVLSAHRVRLQLPASLDIDPEFNIEQLDFVPTLDDPFAADRTAPPSTSITPSLVLDDASVLSSPSDGPAEPSPSLPDAPVDGDPLPLRRSRTQPSTMREFQLGVVYSVHSSAAFDAFRGPLARPRTMTIEGRDVVLTERPVAYLSRLTSVGESKLVAPELELVCLAWAFHKLAHLLEGAQVTVVTDHLPMERMLRSPSATIYGPTVTRCRAVIMPHLHNLRFVYRPGPRHTNVDALPRLIPDQGRPASGGGDVLADR</sequence>
<dbReference type="InterPro" id="IPR041588">
    <property type="entry name" value="Integrase_H2C2"/>
</dbReference>
<feature type="compositionally biased region" description="Basic and acidic residues" evidence="10">
    <location>
        <begin position="1"/>
        <end position="10"/>
    </location>
</feature>
<evidence type="ECO:0000256" key="1">
    <source>
        <dbReference type="ARBA" id="ARBA00012493"/>
    </source>
</evidence>
<feature type="compositionally biased region" description="Low complexity" evidence="10">
    <location>
        <begin position="470"/>
        <end position="490"/>
    </location>
</feature>
<evidence type="ECO:0000256" key="9">
    <source>
        <dbReference type="ARBA" id="ARBA00023268"/>
    </source>
</evidence>
<dbReference type="Gene3D" id="3.30.420.10">
    <property type="entry name" value="Ribonuclease H-like superfamily/Ribonuclease H"/>
    <property type="match status" value="1"/>
</dbReference>
<dbReference type="GO" id="GO:0016787">
    <property type="term" value="F:hydrolase activity"/>
    <property type="evidence" value="ECO:0007669"/>
    <property type="project" value="UniProtKB-KW"/>
</dbReference>
<dbReference type="InterPro" id="IPR041577">
    <property type="entry name" value="RT_RNaseH_2"/>
</dbReference>
<feature type="compositionally biased region" description="Low complexity" evidence="10">
    <location>
        <begin position="497"/>
        <end position="523"/>
    </location>
</feature>
<dbReference type="InterPro" id="IPR043502">
    <property type="entry name" value="DNA/RNA_pol_sf"/>
</dbReference>
<dbReference type="GO" id="GO:0003964">
    <property type="term" value="F:RNA-directed DNA polymerase activity"/>
    <property type="evidence" value="ECO:0007669"/>
    <property type="project" value="UniProtKB-KW"/>
</dbReference>
<keyword evidence="5" id="KW-0255">Endonuclease</keyword>
<evidence type="ECO:0000313" key="11">
    <source>
        <dbReference type="EMBL" id="KAE8250036.1"/>
    </source>
</evidence>
<evidence type="ECO:0000256" key="6">
    <source>
        <dbReference type="ARBA" id="ARBA00022801"/>
    </source>
</evidence>
<keyword evidence="4" id="KW-0540">Nuclease</keyword>
<dbReference type="SUPFAM" id="SSF56672">
    <property type="entry name" value="DNA/RNA polymerases"/>
    <property type="match status" value="2"/>
</dbReference>
<feature type="compositionally biased region" description="Pro residues" evidence="10">
    <location>
        <begin position="82"/>
        <end position="92"/>
    </location>
</feature>
<dbReference type="Proteomes" id="UP000077671">
    <property type="component" value="Unassembled WGS sequence"/>
</dbReference>
<dbReference type="GO" id="GO:0005634">
    <property type="term" value="C:nucleus"/>
    <property type="evidence" value="ECO:0007669"/>
    <property type="project" value="UniProtKB-ARBA"/>
</dbReference>
<dbReference type="Pfam" id="PF00078">
    <property type="entry name" value="RVT_1"/>
    <property type="match status" value="1"/>
</dbReference>
<feature type="compositionally biased region" description="Gly residues" evidence="10">
    <location>
        <begin position="2004"/>
        <end position="2014"/>
    </location>
</feature>
<feature type="compositionally biased region" description="Low complexity" evidence="10">
    <location>
        <begin position="635"/>
        <end position="648"/>
    </location>
</feature>
<keyword evidence="9" id="KW-0511">Multifunctional enzyme</keyword>
<dbReference type="EMBL" id="LWDD02001275">
    <property type="protein sequence ID" value="KAE8250036.1"/>
    <property type="molecule type" value="Genomic_DNA"/>
</dbReference>
<dbReference type="SUPFAM" id="SSF50630">
    <property type="entry name" value="Acid proteases"/>
    <property type="match status" value="1"/>
</dbReference>
<dbReference type="GO" id="GO:0015074">
    <property type="term" value="P:DNA integration"/>
    <property type="evidence" value="ECO:0007669"/>
    <property type="project" value="InterPro"/>
</dbReference>
<dbReference type="Pfam" id="PF17921">
    <property type="entry name" value="Integrase_H2C2"/>
    <property type="match status" value="1"/>
</dbReference>
<dbReference type="PANTHER" id="PTHR37984">
    <property type="entry name" value="PROTEIN CBG26694"/>
    <property type="match status" value="1"/>
</dbReference>
<protein>
    <recommendedName>
        <fullName evidence="1">RNA-directed DNA polymerase</fullName>
        <ecNumber evidence="1">2.7.7.49</ecNumber>
    </recommendedName>
</protein>
<feature type="compositionally biased region" description="Polar residues" evidence="10">
    <location>
        <begin position="623"/>
        <end position="634"/>
    </location>
</feature>
<keyword evidence="7" id="KW-0694">RNA-binding</keyword>
<evidence type="ECO:0000256" key="5">
    <source>
        <dbReference type="ARBA" id="ARBA00022759"/>
    </source>
</evidence>
<dbReference type="Gene3D" id="1.10.340.70">
    <property type="match status" value="1"/>
</dbReference>
<keyword evidence="6" id="KW-0378">Hydrolase</keyword>
<dbReference type="GO" id="GO:0004519">
    <property type="term" value="F:endonuclease activity"/>
    <property type="evidence" value="ECO:0007669"/>
    <property type="project" value="UniProtKB-KW"/>
</dbReference>
<keyword evidence="3" id="KW-0548">Nucleotidyltransferase</keyword>
<evidence type="ECO:0000313" key="12">
    <source>
        <dbReference type="Proteomes" id="UP000077671"/>
    </source>
</evidence>
<dbReference type="Pfam" id="PF17919">
    <property type="entry name" value="RT_RNaseH_2"/>
    <property type="match status" value="1"/>
</dbReference>
<dbReference type="PROSITE" id="PS50878">
    <property type="entry name" value="RT_POL"/>
    <property type="match status" value="1"/>
</dbReference>
<feature type="region of interest" description="Disordered" evidence="10">
    <location>
        <begin position="1815"/>
        <end position="1851"/>
    </location>
</feature>
<dbReference type="Pfam" id="PF17917">
    <property type="entry name" value="RT_RNaseH"/>
    <property type="match status" value="1"/>
</dbReference>
<feature type="compositionally biased region" description="Polar residues" evidence="10">
    <location>
        <begin position="142"/>
        <end position="163"/>
    </location>
</feature>
<dbReference type="InterPro" id="IPR036397">
    <property type="entry name" value="RNaseH_sf"/>
</dbReference>
<keyword evidence="8" id="KW-0695">RNA-directed DNA polymerase</keyword>
<evidence type="ECO:0000256" key="10">
    <source>
        <dbReference type="SAM" id="MobiDB-lite"/>
    </source>
</evidence>
<feature type="region of interest" description="Disordered" evidence="10">
    <location>
        <begin position="1"/>
        <end position="31"/>
    </location>
</feature>
<evidence type="ECO:0000256" key="4">
    <source>
        <dbReference type="ARBA" id="ARBA00022722"/>
    </source>
</evidence>
<dbReference type="InterPro" id="IPR043128">
    <property type="entry name" value="Rev_trsase/Diguanyl_cyclase"/>
</dbReference>
<keyword evidence="2" id="KW-0808">Transferase</keyword>
<reference evidence="11" key="1">
    <citation type="submission" date="2016-04" db="EMBL/GenBank/DDBJ databases">
        <authorList>
            <person name="Nguyen H.D."/>
            <person name="Kesanakurti P."/>
            <person name="Cullis J."/>
            <person name="Levesque C.A."/>
            <person name="Hambleton S."/>
        </authorList>
    </citation>
    <scope>NUCLEOTIDE SEQUENCE</scope>
    <source>
        <strain evidence="11">DAOMC 238032</strain>
    </source>
</reference>
<dbReference type="InterPro" id="IPR021109">
    <property type="entry name" value="Peptidase_aspartic_dom_sf"/>
</dbReference>
<dbReference type="InterPro" id="IPR050951">
    <property type="entry name" value="Retrovirus_Pol_polyprotein"/>
</dbReference>
<feature type="region of interest" description="Disordered" evidence="10">
    <location>
        <begin position="70"/>
        <end position="174"/>
    </location>
</feature>
<feature type="region of interest" description="Disordered" evidence="10">
    <location>
        <begin position="1992"/>
        <end position="2014"/>
    </location>
</feature>
<evidence type="ECO:0000256" key="7">
    <source>
        <dbReference type="ARBA" id="ARBA00022884"/>
    </source>
</evidence>
<dbReference type="InterPro" id="IPR001584">
    <property type="entry name" value="Integrase_cat-core"/>
</dbReference>
<dbReference type="CDD" id="cd00303">
    <property type="entry name" value="retropepsin_like"/>
    <property type="match status" value="1"/>
</dbReference>